<keyword evidence="3" id="KW-1185">Reference proteome</keyword>
<feature type="compositionally biased region" description="Basic and acidic residues" evidence="1">
    <location>
        <begin position="8"/>
        <end position="29"/>
    </location>
</feature>
<feature type="region of interest" description="Disordered" evidence="1">
    <location>
        <begin position="1"/>
        <end position="30"/>
    </location>
</feature>
<evidence type="ECO:0000313" key="2">
    <source>
        <dbReference type="EMBL" id="CAG8832437.1"/>
    </source>
</evidence>
<protein>
    <submittedName>
        <fullName evidence="2">33078_t:CDS:1</fullName>
    </submittedName>
</protein>
<reference evidence="2 3" key="1">
    <citation type="submission" date="2021-06" db="EMBL/GenBank/DDBJ databases">
        <authorList>
            <person name="Kallberg Y."/>
            <person name="Tangrot J."/>
            <person name="Rosling A."/>
        </authorList>
    </citation>
    <scope>NUCLEOTIDE SEQUENCE [LARGE SCALE GENOMIC DNA]</scope>
    <source>
        <strain evidence="2 3">120-4 pot B 10/14</strain>
    </source>
</reference>
<gene>
    <name evidence="2" type="ORF">GMARGA_LOCUS31055</name>
</gene>
<feature type="region of interest" description="Disordered" evidence="1">
    <location>
        <begin position="50"/>
        <end position="70"/>
    </location>
</feature>
<accession>A0ABN7WJP4</accession>
<feature type="compositionally biased region" description="Basic residues" evidence="1">
    <location>
        <begin position="50"/>
        <end position="59"/>
    </location>
</feature>
<dbReference type="Proteomes" id="UP000789901">
    <property type="component" value="Unassembled WGS sequence"/>
</dbReference>
<name>A0ABN7WJP4_GIGMA</name>
<proteinExistence type="predicted"/>
<evidence type="ECO:0000256" key="1">
    <source>
        <dbReference type="SAM" id="MobiDB-lite"/>
    </source>
</evidence>
<sequence length="70" mass="8184">VQVASTARRKEGSKNRKKKIQQETSKHTQDFVYETNKPAHFIMPARSKRLQKKRPHNLHKVLTENHPNGV</sequence>
<dbReference type="EMBL" id="CAJVQB010045363">
    <property type="protein sequence ID" value="CAG8832437.1"/>
    <property type="molecule type" value="Genomic_DNA"/>
</dbReference>
<feature type="non-terminal residue" evidence="2">
    <location>
        <position position="1"/>
    </location>
</feature>
<organism evidence="2 3">
    <name type="scientific">Gigaspora margarita</name>
    <dbReference type="NCBI Taxonomy" id="4874"/>
    <lineage>
        <taxon>Eukaryota</taxon>
        <taxon>Fungi</taxon>
        <taxon>Fungi incertae sedis</taxon>
        <taxon>Mucoromycota</taxon>
        <taxon>Glomeromycotina</taxon>
        <taxon>Glomeromycetes</taxon>
        <taxon>Diversisporales</taxon>
        <taxon>Gigasporaceae</taxon>
        <taxon>Gigaspora</taxon>
    </lineage>
</organism>
<comment type="caution">
    <text evidence="2">The sequence shown here is derived from an EMBL/GenBank/DDBJ whole genome shotgun (WGS) entry which is preliminary data.</text>
</comment>
<evidence type="ECO:0000313" key="3">
    <source>
        <dbReference type="Proteomes" id="UP000789901"/>
    </source>
</evidence>